<sequence>MMRTLLVRGLLAGLVAGVLATGFAYFFGEPSVDAAIAIEEAGTSAHSHEHSEPADAGHSHGDEEAVVSRGTQSTIGLLTGVGAYALAVGGLFAIAFAVLHGRVGALRPRLTSALLAASGFVVVVLVPFLKYPANPPAVGQSGTIGDRTNLYFAFVALSLAVALISVGVGNALAGRLGAWRGGLLAMGGYVVVMAVAAGLMPVIDEVPDGFPGSTLWTFRTASLATQLVLWTALGLTFGALAERVLRPGAAPAPAEAAAARAGQ</sequence>
<evidence type="ECO:0008006" key="5">
    <source>
        <dbReference type="Google" id="ProtNLM"/>
    </source>
</evidence>
<feature type="transmembrane region" description="Helical" evidence="2">
    <location>
        <begin position="149"/>
        <end position="171"/>
    </location>
</feature>
<dbReference type="OrthoDB" id="6851830at2"/>
<protein>
    <recommendedName>
        <fullName evidence="5">Cobalt transporter CbtA</fullName>
    </recommendedName>
</protein>
<evidence type="ECO:0000313" key="3">
    <source>
        <dbReference type="EMBL" id="PXY24123.1"/>
    </source>
</evidence>
<gene>
    <name evidence="3" type="ORF">BA062_28160</name>
</gene>
<organism evidence="3 4">
    <name type="scientific">Prauserella flavalba</name>
    <dbReference type="NCBI Taxonomy" id="1477506"/>
    <lineage>
        <taxon>Bacteria</taxon>
        <taxon>Bacillati</taxon>
        <taxon>Actinomycetota</taxon>
        <taxon>Actinomycetes</taxon>
        <taxon>Pseudonocardiales</taxon>
        <taxon>Pseudonocardiaceae</taxon>
        <taxon>Prauserella</taxon>
    </lineage>
</organism>
<dbReference type="Proteomes" id="UP000247892">
    <property type="component" value="Unassembled WGS sequence"/>
</dbReference>
<name>A0A318LR84_9PSEU</name>
<reference evidence="3 4" key="1">
    <citation type="submission" date="2016-07" db="EMBL/GenBank/DDBJ databases">
        <title>Draft genome sequence of Prauserella sp. YIM 121212, isolated from alkaline soil.</title>
        <authorList>
            <person name="Ruckert C."/>
            <person name="Albersmeier A."/>
            <person name="Jiang C.-L."/>
            <person name="Jiang Y."/>
            <person name="Kalinowski J."/>
            <person name="Schneider O."/>
            <person name="Winkler A."/>
            <person name="Zotchev S.B."/>
        </authorList>
    </citation>
    <scope>NUCLEOTIDE SEQUENCE [LARGE SCALE GENOMIC DNA]</scope>
    <source>
        <strain evidence="3 4">YIM 121212</strain>
    </source>
</reference>
<feature type="compositionally biased region" description="Basic and acidic residues" evidence="1">
    <location>
        <begin position="46"/>
        <end position="63"/>
    </location>
</feature>
<feature type="transmembrane region" description="Helical" evidence="2">
    <location>
        <begin position="75"/>
        <end position="98"/>
    </location>
</feature>
<dbReference type="Pfam" id="PF09490">
    <property type="entry name" value="CbtA"/>
    <property type="match status" value="1"/>
</dbReference>
<dbReference type="AlphaFoldDB" id="A0A318LR84"/>
<dbReference type="InterPro" id="IPR012666">
    <property type="entry name" value="CbtA_put"/>
</dbReference>
<evidence type="ECO:0000256" key="1">
    <source>
        <dbReference type="SAM" id="MobiDB-lite"/>
    </source>
</evidence>
<dbReference type="EMBL" id="MASU01000013">
    <property type="protein sequence ID" value="PXY24123.1"/>
    <property type="molecule type" value="Genomic_DNA"/>
</dbReference>
<proteinExistence type="predicted"/>
<comment type="caution">
    <text evidence="3">The sequence shown here is derived from an EMBL/GenBank/DDBJ whole genome shotgun (WGS) entry which is preliminary data.</text>
</comment>
<evidence type="ECO:0000256" key="2">
    <source>
        <dbReference type="SAM" id="Phobius"/>
    </source>
</evidence>
<dbReference type="RefSeq" id="WP_110342062.1">
    <property type="nucleotide sequence ID" value="NZ_MASU01000013.1"/>
</dbReference>
<evidence type="ECO:0000313" key="4">
    <source>
        <dbReference type="Proteomes" id="UP000247892"/>
    </source>
</evidence>
<keyword evidence="2" id="KW-0812">Transmembrane</keyword>
<feature type="transmembrane region" description="Helical" evidence="2">
    <location>
        <begin position="183"/>
        <end position="203"/>
    </location>
</feature>
<keyword evidence="2" id="KW-1133">Transmembrane helix</keyword>
<keyword evidence="2" id="KW-0472">Membrane</keyword>
<feature type="transmembrane region" description="Helical" evidence="2">
    <location>
        <begin position="110"/>
        <end position="129"/>
    </location>
</feature>
<accession>A0A318LR84</accession>
<feature type="region of interest" description="Disordered" evidence="1">
    <location>
        <begin position="46"/>
        <end position="65"/>
    </location>
</feature>
<keyword evidence="4" id="KW-1185">Reference proteome</keyword>
<feature type="transmembrane region" description="Helical" evidence="2">
    <location>
        <begin position="223"/>
        <end position="241"/>
    </location>
</feature>